<accession>A0A0M0GHS5</accession>
<dbReference type="PATRIC" id="fig|1459.3.peg.4589"/>
<name>A0A0M0GHS5_SPOGL</name>
<keyword evidence="2" id="KW-1185">Reference proteome</keyword>
<dbReference type="STRING" id="1459.AF332_20770"/>
<gene>
    <name evidence="1" type="ORF">AF332_20770</name>
</gene>
<dbReference type="Proteomes" id="UP000037109">
    <property type="component" value="Unassembled WGS sequence"/>
</dbReference>
<proteinExistence type="predicted"/>
<dbReference type="AlphaFoldDB" id="A0A0M0GHS5"/>
<reference evidence="2" key="1">
    <citation type="submission" date="2015-07" db="EMBL/GenBank/DDBJ databases">
        <title>Fjat-10036 dsm4.</title>
        <authorList>
            <person name="Liu B."/>
            <person name="Wang J."/>
            <person name="Zhu Y."/>
            <person name="Liu G."/>
            <person name="Chen Q."/>
            <person name="Chen Z."/>
            <person name="Lan J."/>
            <person name="Che J."/>
            <person name="Ge C."/>
            <person name="Shi H."/>
            <person name="Pan Z."/>
            <person name="Liu X."/>
        </authorList>
    </citation>
    <scope>NUCLEOTIDE SEQUENCE [LARGE SCALE GENOMIC DNA]</scope>
    <source>
        <strain evidence="2">DSM 4</strain>
    </source>
</reference>
<sequence length="136" mass="15836">MNTKTLNEYTDLRKTTEYKRFLFWLDKIVAAEKDVQNASMKLTSNLSAEELNSLQLGGNRIFQVNGESVENYQKVVADYCKVHEKLFSKLERLEQKYPAIFLSKDGLERKMGLIQQKALYLKVVGEFTPTYQEDIQ</sequence>
<organism evidence="1 2">
    <name type="scientific">Sporosarcina globispora</name>
    <name type="common">Bacillus globisporus</name>
    <dbReference type="NCBI Taxonomy" id="1459"/>
    <lineage>
        <taxon>Bacteria</taxon>
        <taxon>Bacillati</taxon>
        <taxon>Bacillota</taxon>
        <taxon>Bacilli</taxon>
        <taxon>Bacillales</taxon>
        <taxon>Caryophanaceae</taxon>
        <taxon>Sporosarcina</taxon>
    </lineage>
</organism>
<protein>
    <submittedName>
        <fullName evidence="1">Uncharacterized protein</fullName>
    </submittedName>
</protein>
<evidence type="ECO:0000313" key="1">
    <source>
        <dbReference type="EMBL" id="KON88981.1"/>
    </source>
</evidence>
<comment type="caution">
    <text evidence="1">The sequence shown here is derived from an EMBL/GenBank/DDBJ whole genome shotgun (WGS) entry which is preliminary data.</text>
</comment>
<dbReference type="RefSeq" id="WP_053436370.1">
    <property type="nucleotide sequence ID" value="NZ_LGUF01000007.1"/>
</dbReference>
<evidence type="ECO:0000313" key="2">
    <source>
        <dbReference type="Proteomes" id="UP000037109"/>
    </source>
</evidence>
<dbReference type="EMBL" id="LGUF01000007">
    <property type="protein sequence ID" value="KON88981.1"/>
    <property type="molecule type" value="Genomic_DNA"/>
</dbReference>